<dbReference type="CDD" id="cd01086">
    <property type="entry name" value="MetAP1"/>
    <property type="match status" value="1"/>
</dbReference>
<evidence type="ECO:0000256" key="1">
    <source>
        <dbReference type="ARBA" id="ARBA00022438"/>
    </source>
</evidence>
<dbReference type="SUPFAM" id="SSF55920">
    <property type="entry name" value="Creatinase/aminopeptidase"/>
    <property type="match status" value="1"/>
</dbReference>
<keyword evidence="4" id="KW-0378">Hydrolase</keyword>
<dbReference type="HAMAP" id="MF_01974">
    <property type="entry name" value="MetAP_1"/>
    <property type="match status" value="1"/>
</dbReference>
<gene>
    <name evidence="6" type="ORF">LCGC14_0847820</name>
</gene>
<dbReference type="GO" id="GO:0046872">
    <property type="term" value="F:metal ion binding"/>
    <property type="evidence" value="ECO:0007669"/>
    <property type="project" value="UniProtKB-KW"/>
</dbReference>
<dbReference type="InterPro" id="IPR001714">
    <property type="entry name" value="Pept_M24_MAP"/>
</dbReference>
<keyword evidence="3" id="KW-0479">Metal-binding</keyword>
<dbReference type="Pfam" id="PF00557">
    <property type="entry name" value="Peptidase_M24"/>
    <property type="match status" value="1"/>
</dbReference>
<dbReference type="InterPro" id="IPR002467">
    <property type="entry name" value="Pept_M24A_MAP1"/>
</dbReference>
<dbReference type="PANTHER" id="PTHR43330:SF27">
    <property type="entry name" value="METHIONINE AMINOPEPTIDASE"/>
    <property type="match status" value="1"/>
</dbReference>
<evidence type="ECO:0000256" key="2">
    <source>
        <dbReference type="ARBA" id="ARBA00022670"/>
    </source>
</evidence>
<dbReference type="PROSITE" id="PS00680">
    <property type="entry name" value="MAP_1"/>
    <property type="match status" value="1"/>
</dbReference>
<comment type="caution">
    <text evidence="6">The sequence shown here is derived from an EMBL/GenBank/DDBJ whole genome shotgun (WGS) entry which is preliminary data.</text>
</comment>
<evidence type="ECO:0000256" key="4">
    <source>
        <dbReference type="ARBA" id="ARBA00022801"/>
    </source>
</evidence>
<organism evidence="6">
    <name type="scientific">marine sediment metagenome</name>
    <dbReference type="NCBI Taxonomy" id="412755"/>
    <lineage>
        <taxon>unclassified sequences</taxon>
        <taxon>metagenomes</taxon>
        <taxon>ecological metagenomes</taxon>
    </lineage>
</organism>
<protein>
    <recommendedName>
        <fullName evidence="5">Peptidase M24 domain-containing protein</fullName>
    </recommendedName>
</protein>
<dbReference type="Gene3D" id="3.90.230.10">
    <property type="entry name" value="Creatinase/methionine aminopeptidase superfamily"/>
    <property type="match status" value="1"/>
</dbReference>
<dbReference type="PANTHER" id="PTHR43330">
    <property type="entry name" value="METHIONINE AMINOPEPTIDASE"/>
    <property type="match status" value="1"/>
</dbReference>
<keyword evidence="1" id="KW-0031">Aminopeptidase</keyword>
<dbReference type="PRINTS" id="PR00599">
    <property type="entry name" value="MAPEPTIDASE"/>
</dbReference>
<feature type="domain" description="Peptidase M24" evidence="5">
    <location>
        <begin position="12"/>
        <end position="239"/>
    </location>
</feature>
<dbReference type="NCBIfam" id="TIGR00500">
    <property type="entry name" value="met_pdase_I"/>
    <property type="match status" value="1"/>
</dbReference>
<sequence>MIISKSAEELALMKHAGRIVALVLCELGNFSKPGVNTKQLDDLAKKIIKEEGAEPAFLGYKGFPCSVCTSLNEQVVHGIPGKRVLKSGDLLSLDVGVKHEGYYADAAVTVGIGEIEREAQNLAKVARQALSDGIEHARAGNKLHDISAAIERRAQSHGYSVVRDFVGHGIGQKMHEDPQIPNFGESGTGPVLKEGMVLALEPMVNAGGFDVKILEDKWTVVTADSKLSAHFEHTVAITADGPEILTKL</sequence>
<name>A0A0F9PB43_9ZZZZ</name>
<keyword evidence="2" id="KW-0645">Protease</keyword>
<dbReference type="EMBL" id="LAZR01002513">
    <property type="protein sequence ID" value="KKN29060.1"/>
    <property type="molecule type" value="Genomic_DNA"/>
</dbReference>
<dbReference type="GO" id="GO:0005829">
    <property type="term" value="C:cytosol"/>
    <property type="evidence" value="ECO:0007669"/>
    <property type="project" value="TreeGrafter"/>
</dbReference>
<evidence type="ECO:0000256" key="3">
    <source>
        <dbReference type="ARBA" id="ARBA00022723"/>
    </source>
</evidence>
<evidence type="ECO:0000313" key="6">
    <source>
        <dbReference type="EMBL" id="KKN29060.1"/>
    </source>
</evidence>
<dbReference type="InterPro" id="IPR036005">
    <property type="entry name" value="Creatinase/aminopeptidase-like"/>
</dbReference>
<dbReference type="AlphaFoldDB" id="A0A0F9PB43"/>
<reference evidence="6" key="1">
    <citation type="journal article" date="2015" name="Nature">
        <title>Complex archaea that bridge the gap between prokaryotes and eukaryotes.</title>
        <authorList>
            <person name="Spang A."/>
            <person name="Saw J.H."/>
            <person name="Jorgensen S.L."/>
            <person name="Zaremba-Niedzwiedzka K."/>
            <person name="Martijn J."/>
            <person name="Lind A.E."/>
            <person name="van Eijk R."/>
            <person name="Schleper C."/>
            <person name="Guy L."/>
            <person name="Ettema T.J."/>
        </authorList>
    </citation>
    <scope>NUCLEOTIDE SEQUENCE</scope>
</reference>
<accession>A0A0F9PB43</accession>
<dbReference type="GO" id="GO:0070006">
    <property type="term" value="F:metalloaminopeptidase activity"/>
    <property type="evidence" value="ECO:0007669"/>
    <property type="project" value="InterPro"/>
</dbReference>
<evidence type="ECO:0000259" key="5">
    <source>
        <dbReference type="Pfam" id="PF00557"/>
    </source>
</evidence>
<dbReference type="InterPro" id="IPR000994">
    <property type="entry name" value="Pept_M24"/>
</dbReference>
<dbReference type="GO" id="GO:0006508">
    <property type="term" value="P:proteolysis"/>
    <property type="evidence" value="ECO:0007669"/>
    <property type="project" value="UniProtKB-KW"/>
</dbReference>
<proteinExistence type="inferred from homology"/>